<keyword evidence="3" id="KW-0489">Methyltransferase</keyword>
<dbReference type="PANTHER" id="PTHR43861:SF3">
    <property type="entry name" value="PUTATIVE (AFU_ORTHOLOGUE AFUA_2G14390)-RELATED"/>
    <property type="match status" value="1"/>
</dbReference>
<dbReference type="GO" id="GO:0008168">
    <property type="term" value="F:methyltransferase activity"/>
    <property type="evidence" value="ECO:0007669"/>
    <property type="project" value="UniProtKB-KW"/>
</dbReference>
<keyword evidence="1" id="KW-0808">Transferase</keyword>
<dbReference type="InterPro" id="IPR029063">
    <property type="entry name" value="SAM-dependent_MTases_sf"/>
</dbReference>
<dbReference type="Proteomes" id="UP001060150">
    <property type="component" value="Chromosome"/>
</dbReference>
<organism evidence="3 4">
    <name type="scientific">Streptomyces changanensis</name>
    <dbReference type="NCBI Taxonomy" id="2964669"/>
    <lineage>
        <taxon>Bacteria</taxon>
        <taxon>Bacillati</taxon>
        <taxon>Actinomycetota</taxon>
        <taxon>Actinomycetes</taxon>
        <taxon>Kitasatosporales</taxon>
        <taxon>Streptomycetaceae</taxon>
        <taxon>Streptomyces</taxon>
    </lineage>
</organism>
<evidence type="ECO:0000256" key="2">
    <source>
        <dbReference type="SAM" id="MobiDB-lite"/>
    </source>
</evidence>
<name>A0ABY5MZP5_9ACTN</name>
<proteinExistence type="predicted"/>
<dbReference type="CDD" id="cd02440">
    <property type="entry name" value="AdoMet_MTases"/>
    <property type="match status" value="1"/>
</dbReference>
<dbReference type="EMBL" id="CP102332">
    <property type="protein sequence ID" value="UUS29489.1"/>
    <property type="molecule type" value="Genomic_DNA"/>
</dbReference>
<dbReference type="GO" id="GO:0032259">
    <property type="term" value="P:methylation"/>
    <property type="evidence" value="ECO:0007669"/>
    <property type="project" value="UniProtKB-KW"/>
</dbReference>
<accession>A0ABY5MZP5</accession>
<evidence type="ECO:0000256" key="1">
    <source>
        <dbReference type="ARBA" id="ARBA00022679"/>
    </source>
</evidence>
<protein>
    <submittedName>
        <fullName evidence="3">Class I SAM-dependent methyltransferase</fullName>
    </submittedName>
</protein>
<evidence type="ECO:0000313" key="3">
    <source>
        <dbReference type="EMBL" id="UUS29489.1"/>
    </source>
</evidence>
<evidence type="ECO:0000313" key="4">
    <source>
        <dbReference type="Proteomes" id="UP001060150"/>
    </source>
</evidence>
<feature type="compositionally biased region" description="Low complexity" evidence="2">
    <location>
        <begin position="23"/>
        <end position="32"/>
    </location>
</feature>
<reference evidence="3" key="1">
    <citation type="submission" date="2022-08" db="EMBL/GenBank/DDBJ databases">
        <title>Streptomyces changanensis sp. nov., an actinomycete isolated from soil.</title>
        <authorList>
            <person name="Wu H."/>
            <person name="Han L."/>
        </authorList>
    </citation>
    <scope>NUCLEOTIDE SEQUENCE</scope>
    <source>
        <strain evidence="3">HL-66</strain>
    </source>
</reference>
<gene>
    <name evidence="3" type="ORF">NRO40_00665</name>
</gene>
<feature type="region of interest" description="Disordered" evidence="2">
    <location>
        <begin position="1"/>
        <end position="39"/>
    </location>
</feature>
<dbReference type="Pfam" id="PF13489">
    <property type="entry name" value="Methyltransf_23"/>
    <property type="match status" value="1"/>
</dbReference>
<dbReference type="Gene3D" id="3.40.50.150">
    <property type="entry name" value="Vaccinia Virus protein VP39"/>
    <property type="match status" value="1"/>
</dbReference>
<keyword evidence="4" id="KW-1185">Reference proteome</keyword>
<dbReference type="PANTHER" id="PTHR43861">
    <property type="entry name" value="TRANS-ACONITATE 2-METHYLTRANSFERASE-RELATED"/>
    <property type="match status" value="1"/>
</dbReference>
<dbReference type="SUPFAM" id="SSF53335">
    <property type="entry name" value="S-adenosyl-L-methionine-dependent methyltransferases"/>
    <property type="match status" value="1"/>
</dbReference>
<sequence length="388" mass="41821">MSSAPRTDPGEAPDGPGTPGPSPATAGAAPGRSGHGARAARVAALRPGYRRELADGTAVFFEALRHRCPWCGSARLGGRLRTTDLLQHKPGVFALDRCHDCGHVFQNPRLNERGLAFYYRDFYDGLGEDRLDGVFAGRTASYRARAASVRPHLTGPAEWLDVGTGHGHFCASAAEVLPQVVFDGLDRSDGAEIARRAGRVRHGHRGTFTALAARRPGTYDVVSMFHYLEHATDPQEELEAARATLRPGGLLVIDVPDPECRFARLLGRWWLPWLQPQHLHLAPVGNLRRRLEGTGFTVLAQEHARAHDAVDLVAAAWLALDALAPREDLPWLPEPPGAVRRAARGAALLAGVPLLLAAALLDRAVAGPLAGRLGLTNAYRLIARREGP</sequence>